<evidence type="ECO:0000256" key="4">
    <source>
        <dbReference type="ARBA" id="ARBA00023136"/>
    </source>
</evidence>
<dbReference type="Pfam" id="PF01758">
    <property type="entry name" value="SBF"/>
    <property type="match status" value="1"/>
</dbReference>
<feature type="transmembrane region" description="Helical" evidence="5">
    <location>
        <begin position="262"/>
        <end position="282"/>
    </location>
</feature>
<sequence>MEASLALNIGLPVALCIIMLGLGLSLRIEDFIRVIARPWPIFVGLICQLIILPGVCFILIIVSNLPPAISVGMLLLAASPGGPSAALYTHLARGDVALNIAFTAITSVVALISIPVVASIALMVFYGDGGGAHIQFQQILQIFAIAVVPALIGAFIHHRYPSIARGLDRPVRIVATVFLAVLVLFALLGQWQLLLIWGPTLGVFVLTFNVLSVAVAYFVPRILKIESPQAVAIAMSIGIRNAALVIALAMSEYMLGNPEMAIPPAAYGLFSYVVCGAFVWILSRRTNARAAT</sequence>
<evidence type="ECO:0000256" key="5">
    <source>
        <dbReference type="SAM" id="Phobius"/>
    </source>
</evidence>
<comment type="caution">
    <text evidence="6">The sequence shown here is derived from an EMBL/GenBank/DDBJ whole genome shotgun (WGS) entry which is preliminary data.</text>
</comment>
<reference evidence="6 7" key="1">
    <citation type="journal article" date="2014" name="Int. J. Syst. Evol. Microbiol.">
        <title>Complete genome sequence of Corynebacterium casei LMG S-19264T (=DSM 44701T), isolated from a smear-ripened cheese.</title>
        <authorList>
            <consortium name="US DOE Joint Genome Institute (JGI-PGF)"/>
            <person name="Walter F."/>
            <person name="Albersmeier A."/>
            <person name="Kalinowski J."/>
            <person name="Ruckert C."/>
        </authorList>
    </citation>
    <scope>NUCLEOTIDE SEQUENCE [LARGE SCALE GENOMIC DNA]</scope>
    <source>
        <strain evidence="6 7">CGMCC 1.15896</strain>
    </source>
</reference>
<dbReference type="InterPro" id="IPR002657">
    <property type="entry name" value="BilAc:Na_symport/Acr3"/>
</dbReference>
<evidence type="ECO:0000313" key="7">
    <source>
        <dbReference type="Proteomes" id="UP000596977"/>
    </source>
</evidence>
<keyword evidence="4 5" id="KW-0472">Membrane</keyword>
<evidence type="ECO:0000256" key="2">
    <source>
        <dbReference type="ARBA" id="ARBA00022692"/>
    </source>
</evidence>
<dbReference type="RefSeq" id="WP_127074398.1">
    <property type="nucleotide sequence ID" value="NZ_BMKB01000003.1"/>
</dbReference>
<proteinExistence type="predicted"/>
<feature type="transmembrane region" description="Helical" evidence="5">
    <location>
        <begin position="100"/>
        <end position="126"/>
    </location>
</feature>
<name>A0A916RCN4_9HYPH</name>
<dbReference type="InterPro" id="IPR038770">
    <property type="entry name" value="Na+/solute_symporter_sf"/>
</dbReference>
<dbReference type="InterPro" id="IPR004710">
    <property type="entry name" value="Bilac:Na_transpt"/>
</dbReference>
<dbReference type="Gene3D" id="1.20.1530.20">
    <property type="match status" value="1"/>
</dbReference>
<evidence type="ECO:0000256" key="1">
    <source>
        <dbReference type="ARBA" id="ARBA00004141"/>
    </source>
</evidence>
<keyword evidence="3 5" id="KW-1133">Transmembrane helix</keyword>
<keyword evidence="2 5" id="KW-0812">Transmembrane</keyword>
<dbReference type="EMBL" id="BMKB01000003">
    <property type="protein sequence ID" value="GGA50642.1"/>
    <property type="molecule type" value="Genomic_DNA"/>
</dbReference>
<dbReference type="Proteomes" id="UP000596977">
    <property type="component" value="Unassembled WGS sequence"/>
</dbReference>
<accession>A0A916RCN4</accession>
<protein>
    <submittedName>
        <fullName evidence="6">Transporter</fullName>
    </submittedName>
</protein>
<dbReference type="AlphaFoldDB" id="A0A916RCN4"/>
<feature type="transmembrane region" description="Helical" evidence="5">
    <location>
        <begin position="194"/>
        <end position="219"/>
    </location>
</feature>
<comment type="subcellular location">
    <subcellularLocation>
        <location evidence="1">Membrane</location>
        <topology evidence="1">Multi-pass membrane protein</topology>
    </subcellularLocation>
</comment>
<feature type="transmembrane region" description="Helical" evidence="5">
    <location>
        <begin position="38"/>
        <end position="62"/>
    </location>
</feature>
<feature type="transmembrane region" description="Helical" evidence="5">
    <location>
        <begin position="68"/>
        <end position="88"/>
    </location>
</feature>
<keyword evidence="7" id="KW-1185">Reference proteome</keyword>
<dbReference type="OrthoDB" id="9806785at2"/>
<gene>
    <name evidence="6" type="ORF">GCM10011499_20760</name>
</gene>
<dbReference type="PANTHER" id="PTHR10361">
    <property type="entry name" value="SODIUM-BILE ACID COTRANSPORTER"/>
    <property type="match status" value="1"/>
</dbReference>
<feature type="transmembrane region" description="Helical" evidence="5">
    <location>
        <begin position="138"/>
        <end position="158"/>
    </location>
</feature>
<dbReference type="GO" id="GO:0016020">
    <property type="term" value="C:membrane"/>
    <property type="evidence" value="ECO:0007669"/>
    <property type="project" value="UniProtKB-SubCell"/>
</dbReference>
<feature type="transmembrane region" description="Helical" evidence="5">
    <location>
        <begin position="170"/>
        <end position="188"/>
    </location>
</feature>
<feature type="transmembrane region" description="Helical" evidence="5">
    <location>
        <begin position="231"/>
        <end position="250"/>
    </location>
</feature>
<feature type="transmembrane region" description="Helical" evidence="5">
    <location>
        <begin position="6"/>
        <end position="26"/>
    </location>
</feature>
<evidence type="ECO:0000256" key="3">
    <source>
        <dbReference type="ARBA" id="ARBA00022989"/>
    </source>
</evidence>
<dbReference type="PANTHER" id="PTHR10361:SF24">
    <property type="entry name" value="P3 PROTEIN"/>
    <property type="match status" value="1"/>
</dbReference>
<organism evidence="6 7">
    <name type="scientific">Pelagibacterium lentulum</name>
    <dbReference type="NCBI Taxonomy" id="2029865"/>
    <lineage>
        <taxon>Bacteria</taxon>
        <taxon>Pseudomonadati</taxon>
        <taxon>Pseudomonadota</taxon>
        <taxon>Alphaproteobacteria</taxon>
        <taxon>Hyphomicrobiales</taxon>
        <taxon>Devosiaceae</taxon>
        <taxon>Pelagibacterium</taxon>
    </lineage>
</organism>
<evidence type="ECO:0000313" key="6">
    <source>
        <dbReference type="EMBL" id="GGA50642.1"/>
    </source>
</evidence>